<dbReference type="EMBL" id="JABEZX010000003">
    <property type="protein sequence ID" value="MBA0551979.1"/>
    <property type="molecule type" value="Genomic_DNA"/>
</dbReference>
<keyword evidence="2" id="KW-1185">Reference proteome</keyword>
<reference evidence="1 2" key="1">
    <citation type="journal article" date="2019" name="Genome Biol. Evol.">
        <title>Insights into the evolution of the New World diploid cottons (Gossypium, subgenus Houzingenia) based on genome sequencing.</title>
        <authorList>
            <person name="Grover C.E."/>
            <person name="Arick M.A. 2nd"/>
            <person name="Thrash A."/>
            <person name="Conover J.L."/>
            <person name="Sanders W.S."/>
            <person name="Peterson D.G."/>
            <person name="Frelichowski J.E."/>
            <person name="Scheffler J.A."/>
            <person name="Scheffler B.E."/>
            <person name="Wendel J.F."/>
        </authorList>
    </citation>
    <scope>NUCLEOTIDE SEQUENCE [LARGE SCALE GENOMIC DNA]</scope>
    <source>
        <strain evidence="1">157</strain>
        <tissue evidence="1">Leaf</tissue>
    </source>
</reference>
<sequence>CSLVALTCQFNSLQANNPNESPANDFLDQILTFPNFVPVETALAGPDSKLSRNVATAGVPMLLQFSSGGGTGHIGAIGNGRGGAFNEHVFPLGLSLNQVEGGFLKPEEAFGSSKCFCDKIVNGKVAFC</sequence>
<name>A0A7J8LHU4_9ROSI</name>
<comment type="caution">
    <text evidence="1">The sequence shown here is derived from an EMBL/GenBank/DDBJ whole genome shotgun (WGS) entry which is preliminary data.</text>
</comment>
<feature type="non-terminal residue" evidence="1">
    <location>
        <position position="1"/>
    </location>
</feature>
<organism evidence="1 2">
    <name type="scientific">Gossypium lobatum</name>
    <dbReference type="NCBI Taxonomy" id="34289"/>
    <lineage>
        <taxon>Eukaryota</taxon>
        <taxon>Viridiplantae</taxon>
        <taxon>Streptophyta</taxon>
        <taxon>Embryophyta</taxon>
        <taxon>Tracheophyta</taxon>
        <taxon>Spermatophyta</taxon>
        <taxon>Magnoliopsida</taxon>
        <taxon>eudicotyledons</taxon>
        <taxon>Gunneridae</taxon>
        <taxon>Pentapetalae</taxon>
        <taxon>rosids</taxon>
        <taxon>malvids</taxon>
        <taxon>Malvales</taxon>
        <taxon>Malvaceae</taxon>
        <taxon>Malvoideae</taxon>
        <taxon>Gossypium</taxon>
    </lineage>
</organism>
<protein>
    <submittedName>
        <fullName evidence="1">Uncharacterized protein</fullName>
    </submittedName>
</protein>
<evidence type="ECO:0000313" key="1">
    <source>
        <dbReference type="EMBL" id="MBA0551979.1"/>
    </source>
</evidence>
<proteinExistence type="predicted"/>
<gene>
    <name evidence="1" type="ORF">Golob_022824</name>
</gene>
<dbReference type="Proteomes" id="UP000593572">
    <property type="component" value="Unassembled WGS sequence"/>
</dbReference>
<dbReference type="AlphaFoldDB" id="A0A7J8LHU4"/>
<accession>A0A7J8LHU4</accession>
<evidence type="ECO:0000313" key="2">
    <source>
        <dbReference type="Proteomes" id="UP000593572"/>
    </source>
</evidence>